<organism evidence="1 2">
    <name type="scientific">Molorchus minor</name>
    <dbReference type="NCBI Taxonomy" id="1323400"/>
    <lineage>
        <taxon>Eukaryota</taxon>
        <taxon>Metazoa</taxon>
        <taxon>Ecdysozoa</taxon>
        <taxon>Arthropoda</taxon>
        <taxon>Hexapoda</taxon>
        <taxon>Insecta</taxon>
        <taxon>Pterygota</taxon>
        <taxon>Neoptera</taxon>
        <taxon>Endopterygota</taxon>
        <taxon>Coleoptera</taxon>
        <taxon>Polyphaga</taxon>
        <taxon>Cucujiformia</taxon>
        <taxon>Chrysomeloidea</taxon>
        <taxon>Cerambycidae</taxon>
        <taxon>Lamiinae</taxon>
        <taxon>Monochamini</taxon>
        <taxon>Molorchus</taxon>
    </lineage>
</organism>
<dbReference type="EMBL" id="JAPWTJ010001486">
    <property type="protein sequence ID" value="KAJ8971387.1"/>
    <property type="molecule type" value="Genomic_DNA"/>
</dbReference>
<protein>
    <submittedName>
        <fullName evidence="1">Uncharacterized protein</fullName>
    </submittedName>
</protein>
<reference evidence="1" key="1">
    <citation type="journal article" date="2023" name="Insect Mol. Biol.">
        <title>Genome sequencing provides insights into the evolution of gene families encoding plant cell wall-degrading enzymes in longhorned beetles.</title>
        <authorList>
            <person name="Shin N.R."/>
            <person name="Okamura Y."/>
            <person name="Kirsch R."/>
            <person name="Pauchet Y."/>
        </authorList>
    </citation>
    <scope>NUCLEOTIDE SEQUENCE</scope>
    <source>
        <strain evidence="1">MMC_N1</strain>
    </source>
</reference>
<name>A0ABQ9J1Q2_9CUCU</name>
<evidence type="ECO:0000313" key="1">
    <source>
        <dbReference type="EMBL" id="KAJ8971387.1"/>
    </source>
</evidence>
<gene>
    <name evidence="1" type="ORF">NQ317_005086</name>
</gene>
<sequence>MARISKLPAPWLTDNLKLMMKIRDKAYSKYKKNKTDSSWNYYKMLRNYLCKNLRIKENSFYMMNESMQRAIDAVKSGMSKKKASLS</sequence>
<keyword evidence="2" id="KW-1185">Reference proteome</keyword>
<dbReference type="Proteomes" id="UP001162164">
    <property type="component" value="Unassembled WGS sequence"/>
</dbReference>
<proteinExistence type="predicted"/>
<comment type="caution">
    <text evidence="1">The sequence shown here is derived from an EMBL/GenBank/DDBJ whole genome shotgun (WGS) entry which is preliminary data.</text>
</comment>
<accession>A0ABQ9J1Q2</accession>
<evidence type="ECO:0000313" key="2">
    <source>
        <dbReference type="Proteomes" id="UP001162164"/>
    </source>
</evidence>